<name>A0A5C5V8W1_9BACT</name>
<feature type="region of interest" description="Disordered" evidence="1">
    <location>
        <begin position="27"/>
        <end position="65"/>
    </location>
</feature>
<dbReference type="InterPro" id="IPR025737">
    <property type="entry name" value="FApF"/>
</dbReference>
<dbReference type="RefSeq" id="WP_246120016.1">
    <property type="nucleotide sequence ID" value="NZ_SJPF01000002.1"/>
</dbReference>
<evidence type="ECO:0000256" key="2">
    <source>
        <dbReference type="SAM" id="SignalP"/>
    </source>
</evidence>
<reference evidence="3 4" key="1">
    <citation type="submission" date="2019-02" db="EMBL/GenBank/DDBJ databases">
        <title>Deep-cultivation of Planctomycetes and their phenomic and genomic characterization uncovers novel biology.</title>
        <authorList>
            <person name="Wiegand S."/>
            <person name="Jogler M."/>
            <person name="Boedeker C."/>
            <person name="Pinto D."/>
            <person name="Vollmers J."/>
            <person name="Rivas-Marin E."/>
            <person name="Kohn T."/>
            <person name="Peeters S.H."/>
            <person name="Heuer A."/>
            <person name="Rast P."/>
            <person name="Oberbeckmann S."/>
            <person name="Bunk B."/>
            <person name="Jeske O."/>
            <person name="Meyerdierks A."/>
            <person name="Storesund J.E."/>
            <person name="Kallscheuer N."/>
            <person name="Luecker S."/>
            <person name="Lage O.M."/>
            <person name="Pohl T."/>
            <person name="Merkel B.J."/>
            <person name="Hornburger P."/>
            <person name="Mueller R.-W."/>
            <person name="Bruemmer F."/>
            <person name="Labrenz M."/>
            <person name="Spormann A.M."/>
            <person name="Op Den Camp H."/>
            <person name="Overmann J."/>
            <person name="Amann R."/>
            <person name="Jetten M.S.M."/>
            <person name="Mascher T."/>
            <person name="Medema M.H."/>
            <person name="Devos D.P."/>
            <person name="Kaster A.-K."/>
            <person name="Ovreas L."/>
            <person name="Rohde M."/>
            <person name="Galperin M.Y."/>
            <person name="Jogler C."/>
        </authorList>
    </citation>
    <scope>NUCLEOTIDE SEQUENCE [LARGE SCALE GENOMIC DNA]</scope>
    <source>
        <strain evidence="3 4">Enr8</strain>
    </source>
</reference>
<gene>
    <name evidence="3" type="ORF">Enr8_18690</name>
</gene>
<keyword evidence="2" id="KW-0732">Signal</keyword>
<comment type="caution">
    <text evidence="3">The sequence shown here is derived from an EMBL/GenBank/DDBJ whole genome shotgun (WGS) entry which is preliminary data.</text>
</comment>
<evidence type="ECO:0000313" key="4">
    <source>
        <dbReference type="Proteomes" id="UP000318878"/>
    </source>
</evidence>
<feature type="compositionally biased region" description="Basic and acidic residues" evidence="1">
    <location>
        <begin position="47"/>
        <end position="58"/>
    </location>
</feature>
<keyword evidence="4" id="KW-1185">Reference proteome</keyword>
<dbReference type="AlphaFoldDB" id="A0A5C5V8W1"/>
<dbReference type="Proteomes" id="UP000318878">
    <property type="component" value="Unassembled WGS sequence"/>
</dbReference>
<dbReference type="Pfam" id="PF13557">
    <property type="entry name" value="Phenol_MetA_deg"/>
    <property type="match status" value="1"/>
</dbReference>
<protein>
    <recommendedName>
        <fullName evidence="5">MetA-pathway of phenol degradation</fullName>
    </recommendedName>
</protein>
<evidence type="ECO:0000256" key="1">
    <source>
        <dbReference type="SAM" id="MobiDB-lite"/>
    </source>
</evidence>
<sequence precursor="true">MRMLFACTFILATLLLTPDLAAAHPEDGALSQPPINTPMAPFAAGGHGHDLKDGRPDTHAPAGLMGDHVHHQGEVMVEYKFQKMFMDGNRYGSQSVSDTEALDVTGIPFMATPTRMDMNMHMLHFMYGATDNVTLYFMPMWMELTMDHLRRNGSTFTTYNSGFADLRFGALMLLHETDDSDLIFNLGMSVPTGNIHGTTTAANPMGAETLMPYPMQLGSGTFNFRPGITYKKYWERASSGVQLQTNLPIGENYRDYSVSDEFQLNWWFAQRIGQRGSLSFRTEGLWRDNYGGPGDPQLNPNTISTARTDMRGGFWLNLGVGGIYQFCDGSRLSVELVRPVYQDLEGVQLETDFQMFASWSKSW</sequence>
<accession>A0A5C5V8W1</accession>
<organism evidence="3 4">
    <name type="scientific">Blastopirellula retiformator</name>
    <dbReference type="NCBI Taxonomy" id="2527970"/>
    <lineage>
        <taxon>Bacteria</taxon>
        <taxon>Pseudomonadati</taxon>
        <taxon>Planctomycetota</taxon>
        <taxon>Planctomycetia</taxon>
        <taxon>Pirellulales</taxon>
        <taxon>Pirellulaceae</taxon>
        <taxon>Blastopirellula</taxon>
    </lineage>
</organism>
<feature type="chain" id="PRO_5022812758" description="MetA-pathway of phenol degradation" evidence="2">
    <location>
        <begin position="24"/>
        <end position="363"/>
    </location>
</feature>
<evidence type="ECO:0008006" key="5">
    <source>
        <dbReference type="Google" id="ProtNLM"/>
    </source>
</evidence>
<evidence type="ECO:0000313" key="3">
    <source>
        <dbReference type="EMBL" id="TWT34460.1"/>
    </source>
</evidence>
<proteinExistence type="predicted"/>
<feature type="signal peptide" evidence="2">
    <location>
        <begin position="1"/>
        <end position="23"/>
    </location>
</feature>
<dbReference type="EMBL" id="SJPF01000002">
    <property type="protein sequence ID" value="TWT34460.1"/>
    <property type="molecule type" value="Genomic_DNA"/>
</dbReference>